<evidence type="ECO:0000256" key="9">
    <source>
        <dbReference type="ARBA" id="ARBA00023242"/>
    </source>
</evidence>
<keyword evidence="4" id="KW-0547">Nucleotide-binding</keyword>
<evidence type="ECO:0000256" key="3">
    <source>
        <dbReference type="ARBA" id="ARBA00022618"/>
    </source>
</evidence>
<dbReference type="SUPFAM" id="SSF75553">
    <property type="entry name" value="Smc hinge domain"/>
    <property type="match status" value="1"/>
</dbReference>
<dbReference type="Gene3D" id="3.30.70.1620">
    <property type="match status" value="1"/>
</dbReference>
<dbReference type="OrthoDB" id="10255539at2759"/>
<dbReference type="Pfam" id="PF02463">
    <property type="entry name" value="SMC_N"/>
    <property type="match status" value="2"/>
</dbReference>
<dbReference type="SUPFAM" id="SSF52540">
    <property type="entry name" value="P-loop containing nucleoside triphosphate hydrolases"/>
    <property type="match status" value="1"/>
</dbReference>
<organism evidence="13 14">
    <name type="scientific">Theileria equi strain WA</name>
    <dbReference type="NCBI Taxonomy" id="1537102"/>
    <lineage>
        <taxon>Eukaryota</taxon>
        <taxon>Sar</taxon>
        <taxon>Alveolata</taxon>
        <taxon>Apicomplexa</taxon>
        <taxon>Aconoidasida</taxon>
        <taxon>Piroplasmida</taxon>
        <taxon>Theileriidae</taxon>
        <taxon>Theileria</taxon>
    </lineage>
</organism>
<dbReference type="AlphaFoldDB" id="L0B318"/>
<keyword evidence="3" id="KW-0132">Cell division</keyword>
<keyword evidence="9" id="KW-0539">Nucleus</keyword>
<dbReference type="Gene3D" id="1.10.287.1490">
    <property type="match status" value="1"/>
</dbReference>
<accession>L0B318</accession>
<evidence type="ECO:0000313" key="13">
    <source>
        <dbReference type="EMBL" id="AFZ81499.1"/>
    </source>
</evidence>
<feature type="domain" description="SMC hinge" evidence="12">
    <location>
        <begin position="502"/>
        <end position="628"/>
    </location>
</feature>
<dbReference type="GO" id="GO:0016887">
    <property type="term" value="F:ATP hydrolysis activity"/>
    <property type="evidence" value="ECO:0007669"/>
    <property type="project" value="InterPro"/>
</dbReference>
<dbReference type="Proteomes" id="UP000031512">
    <property type="component" value="Chromosome 3"/>
</dbReference>
<keyword evidence="14" id="KW-1185">Reference proteome</keyword>
<feature type="coiled-coil region" evidence="11">
    <location>
        <begin position="958"/>
        <end position="985"/>
    </location>
</feature>
<protein>
    <submittedName>
        <fullName evidence="13">RecF/RecN/SMC N terminal domain-containing protein</fullName>
        <ecNumber evidence="13">1.3.1.74</ecNumber>
    </submittedName>
</protein>
<dbReference type="RefSeq" id="XP_004831165.1">
    <property type="nucleotide sequence ID" value="XM_004831108.1"/>
</dbReference>
<dbReference type="InterPro" id="IPR027120">
    <property type="entry name" value="Smc2_ABC"/>
</dbReference>
<dbReference type="GO" id="GO:0051301">
    <property type="term" value="P:cell division"/>
    <property type="evidence" value="ECO:0007669"/>
    <property type="project" value="UniProtKB-KW"/>
</dbReference>
<dbReference type="GO" id="GO:0005694">
    <property type="term" value="C:chromosome"/>
    <property type="evidence" value="ECO:0007669"/>
    <property type="project" value="InterPro"/>
</dbReference>
<name>L0B318_THEEQ</name>
<keyword evidence="5" id="KW-0498">Mitosis</keyword>
<keyword evidence="7 11" id="KW-0175">Coiled coil</keyword>
<evidence type="ECO:0000256" key="5">
    <source>
        <dbReference type="ARBA" id="ARBA00022776"/>
    </source>
</evidence>
<keyword evidence="13" id="KW-0560">Oxidoreductase</keyword>
<evidence type="ECO:0000256" key="6">
    <source>
        <dbReference type="ARBA" id="ARBA00022840"/>
    </source>
</evidence>
<proteinExistence type="inferred from homology"/>
<dbReference type="EMBL" id="CP001670">
    <property type="protein sequence ID" value="AFZ81499.1"/>
    <property type="molecule type" value="Genomic_DNA"/>
</dbReference>
<dbReference type="eggNOG" id="KOG0933">
    <property type="taxonomic scope" value="Eukaryota"/>
</dbReference>
<dbReference type="GO" id="GO:0005524">
    <property type="term" value="F:ATP binding"/>
    <property type="evidence" value="ECO:0007669"/>
    <property type="project" value="UniProtKB-KW"/>
</dbReference>
<keyword evidence="10" id="KW-0131">Cell cycle</keyword>
<dbReference type="GO" id="GO:0030261">
    <property type="term" value="P:chromosome condensation"/>
    <property type="evidence" value="ECO:0007669"/>
    <property type="project" value="UniProtKB-KW"/>
</dbReference>
<dbReference type="InterPro" id="IPR027417">
    <property type="entry name" value="P-loop_NTPase"/>
</dbReference>
<dbReference type="GO" id="GO:0005634">
    <property type="term" value="C:nucleus"/>
    <property type="evidence" value="ECO:0007669"/>
    <property type="project" value="UniProtKB-SubCell"/>
</dbReference>
<keyword evidence="8" id="KW-0226">DNA condensation</keyword>
<evidence type="ECO:0000256" key="1">
    <source>
        <dbReference type="ARBA" id="ARBA00004123"/>
    </source>
</evidence>
<dbReference type="SMART" id="SM00968">
    <property type="entry name" value="SMC_hinge"/>
    <property type="match status" value="1"/>
</dbReference>
<dbReference type="GO" id="GO:0032440">
    <property type="term" value="F:2-alkenal reductase [NAD(P)H] activity"/>
    <property type="evidence" value="ECO:0007669"/>
    <property type="project" value="UniProtKB-EC"/>
</dbReference>
<dbReference type="KEGG" id="beq:BEWA_009110"/>
<dbReference type="VEuPathDB" id="PiroplasmaDB:BEWA_009110"/>
<evidence type="ECO:0000256" key="11">
    <source>
        <dbReference type="SAM" id="Coils"/>
    </source>
</evidence>
<feature type="coiled-coil region" evidence="11">
    <location>
        <begin position="244"/>
        <end position="456"/>
    </location>
</feature>
<dbReference type="PANTHER" id="PTHR43977">
    <property type="entry name" value="STRUCTURAL MAINTENANCE OF CHROMOSOMES PROTEIN 3"/>
    <property type="match status" value="1"/>
</dbReference>
<evidence type="ECO:0000313" key="14">
    <source>
        <dbReference type="Proteomes" id="UP000031512"/>
    </source>
</evidence>
<evidence type="ECO:0000256" key="8">
    <source>
        <dbReference type="ARBA" id="ARBA00023067"/>
    </source>
</evidence>
<sequence length="1152" mass="131453">MHIESIILDGFKSYSTRTVIGPLDPHFNAVTGLNGSGKSNVLDSLCFVFGISDLTCVRASKLDELIYKQGQAGITKATVTVVFDNSGPMSPLPEPYRKMSQVTVTRQIAIGGRNRHFINSHPATPKAVADFFQAARMNVNNARFLIMQGRVTKVVNMKPKELLTLIEEASGTRLYEAKRASAVKLMTRKEQKLEEIRRVLTEDISPCMEKLKNDCNDYLQWVGMKEEETRLQSFKVAYTYWKAKEEYKNGIRKQEEMREEKQDVEDALQTIEEECMQCKENMKRMEKEASTDETLSVQTIYDELKKEVGRLESKGRIIEKDMEEIIQAKEMINREMHEAEKKLEEKKKASSTEASTLEQLQITIAEQKEELQTLEGSMGTSNAKTQQTQLKELKTQLSKLEAEENTALEIMKHMKEEMKGADKLKEELQKTFISKAEDVEKKIEQVTNKFNELQRKQAELPPMQSMKKELHDFTEMCEEFDSKIHRLEADLARQRIPYKSGPGIYGQVFDILGIKDPEYSVPLHILTGHKLSYIVVDNKDTAARVFKENGFANGKRRVTILPLAEAVEGRVVTRDDISHCKRIIGGADGQISYYEDVLTFEPKFNKLARYIAGGAIFCRTSELARKIAYECGFPTATVEGDRFDVKGSMSGGSTTNMKMTLLASTEIEKTKQGKEDCRKRIAEIRSKIDELESLTQTQLALQRDLEMHKVTLQGLESRMQSSPAYVALNKIQDMQKKQAEMEEELKGKRELIKSIHMKIESLQKTQEKEEARERIKELKKSIRTATMQLDAMQESMLSVKIEFDNLEHQIEALNTEFQTKETELQALQTDVGTLQTELSSKKTQLQSVESELQEKMEEIHARQSELQEKAQELQKKQTQVQEKKKRLKELDYTLDEIAKEVDESQVVISKLKRENPWIVAEEERFNVDPVYNFTDVRLEAVQKRMDELHTAKSTLMVNDKAEQMYERVAGEYADLQTKMEKVERDRGKIKDVIAELDVKKLQSVESIFARINEYFGSIFNILSGAEAKLVPVEGDITNGITMHVGFNGRWKSTLSELSGGQRSLLALSLILAMLKVRPAPVYILDEIDAALDLSHTQNIGKMIKTQFPNSQFIIVSLKEGMFSNANVIFRTKFIDGASTITRQSGTKRSKPE</sequence>
<dbReference type="Gene3D" id="1.20.1060.20">
    <property type="match status" value="1"/>
</dbReference>
<dbReference type="GeneID" id="15805624"/>
<keyword evidence="6" id="KW-0067">ATP-binding</keyword>
<dbReference type="InterPro" id="IPR036277">
    <property type="entry name" value="SMC_hinge_sf"/>
</dbReference>
<evidence type="ECO:0000256" key="4">
    <source>
        <dbReference type="ARBA" id="ARBA00022741"/>
    </source>
</evidence>
<dbReference type="InterPro" id="IPR010935">
    <property type="entry name" value="SMC_hinge"/>
</dbReference>
<dbReference type="CDD" id="cd03273">
    <property type="entry name" value="ABC_SMC2_euk"/>
    <property type="match status" value="1"/>
</dbReference>
<evidence type="ECO:0000259" key="12">
    <source>
        <dbReference type="SMART" id="SM00968"/>
    </source>
</evidence>
<evidence type="ECO:0000256" key="2">
    <source>
        <dbReference type="ARBA" id="ARBA00005231"/>
    </source>
</evidence>
<comment type="subcellular location">
    <subcellularLocation>
        <location evidence="1">Nucleus</location>
    </subcellularLocation>
</comment>
<dbReference type="Gene3D" id="3.40.50.300">
    <property type="entry name" value="P-loop containing nucleotide triphosphate hydrolases"/>
    <property type="match status" value="2"/>
</dbReference>
<dbReference type="PIRSF" id="PIRSF005719">
    <property type="entry name" value="SMC"/>
    <property type="match status" value="1"/>
</dbReference>
<gene>
    <name evidence="13" type="ORF">BEWA_009110</name>
</gene>
<dbReference type="STRING" id="1537102.L0B318"/>
<dbReference type="InterPro" id="IPR003395">
    <property type="entry name" value="RecF/RecN/SMC_N"/>
</dbReference>
<feature type="coiled-coil region" evidence="11">
    <location>
        <begin position="731"/>
        <end position="914"/>
    </location>
</feature>
<reference evidence="13 14" key="1">
    <citation type="journal article" date="2012" name="BMC Genomics">
        <title>Comparative genomic analysis and phylogenetic position of Theileria equi.</title>
        <authorList>
            <person name="Kappmeyer L.S."/>
            <person name="Thiagarajan M."/>
            <person name="Herndon D.R."/>
            <person name="Ramsay J.D."/>
            <person name="Caler E."/>
            <person name="Djikeng A."/>
            <person name="Gillespie J.J."/>
            <person name="Lau A.O."/>
            <person name="Roalson E.H."/>
            <person name="Silva J.C."/>
            <person name="Silva M.G."/>
            <person name="Suarez C.E."/>
            <person name="Ueti M.W."/>
            <person name="Nene V.M."/>
            <person name="Mealey R.H."/>
            <person name="Knowles D.P."/>
            <person name="Brayton K.A."/>
        </authorList>
    </citation>
    <scope>NUCLEOTIDE SEQUENCE [LARGE SCALE GENOMIC DNA]</scope>
    <source>
        <strain evidence="13 14">WA</strain>
    </source>
</reference>
<comment type="similarity">
    <text evidence="2">Belongs to the SMC family. SMC2 subfamily.</text>
</comment>
<evidence type="ECO:0000256" key="10">
    <source>
        <dbReference type="ARBA" id="ARBA00023306"/>
    </source>
</evidence>
<evidence type="ECO:0000256" key="7">
    <source>
        <dbReference type="ARBA" id="ARBA00023054"/>
    </source>
</evidence>
<dbReference type="Pfam" id="PF06470">
    <property type="entry name" value="SMC_hinge"/>
    <property type="match status" value="1"/>
</dbReference>
<dbReference type="EC" id="1.3.1.74" evidence="13"/>
<dbReference type="InterPro" id="IPR024704">
    <property type="entry name" value="SMC"/>
</dbReference>